<dbReference type="EMBL" id="BJCL01000003">
    <property type="protein sequence ID" value="GCL62710.1"/>
    <property type="molecule type" value="Genomic_DNA"/>
</dbReference>
<dbReference type="GO" id="GO:1990060">
    <property type="term" value="C:maltose transport complex"/>
    <property type="evidence" value="ECO:0007669"/>
    <property type="project" value="TreeGrafter"/>
</dbReference>
<sequence>MKPVTGWLWAVRGIGALAVLGALALSVLMHRASAPGWAAGALALAALLVALMLSRRLYAWRYVLPGLLAVALFIVLPMGFTLAISLTNYSSAHLLSFDRATAVLLARTDSQGRGMDFRLHPVDGGQLRFHLVDDAGRAWQSAAFQPSTAAGAPLPLQPAADAPASAPLDARALVALLPQLQALALAGPDGLAYRLASLQRVADQAPRYRQVDAQTLQDLRDGRPLRADLAAGQWRDADGRALEPGFRTGVGLANYARIFGDPRFLQPFISVFAWTVSFATLNTLFTFGLGLVLAVAVSWPALRGRHVYRLALFLPYAVPAFISIPVFRGLFNENLGEINLVLDMLFGVRPGWFSDATLARAMVLAVNTWLGYPYMMILVMGLLQAIPDELYEASALAGAGPLTNLFRITLPLIARPMAPLLVASFAANFNNLTLIALLTEGAPDRLDTEVPVGATDLLASYTYRIAFNDGGQNYALACAISTLVFLLVAALAVLHLRLFRPRPPAR</sequence>
<gene>
    <name evidence="14" type="primary">malF_1</name>
    <name evidence="14" type="ORF">AQPW35_17910</name>
</gene>
<dbReference type="InterPro" id="IPR035277">
    <property type="entry name" value="MalF_N"/>
</dbReference>
<dbReference type="SUPFAM" id="SSF161098">
    <property type="entry name" value="MetI-like"/>
    <property type="match status" value="1"/>
</dbReference>
<evidence type="ECO:0000259" key="13">
    <source>
        <dbReference type="PROSITE" id="PS50928"/>
    </source>
</evidence>
<keyword evidence="4 11" id="KW-0813">Transport</keyword>
<evidence type="ECO:0000256" key="4">
    <source>
        <dbReference type="ARBA" id="ARBA00022448"/>
    </source>
</evidence>
<evidence type="ECO:0000256" key="12">
    <source>
        <dbReference type="RuleBase" id="RU367050"/>
    </source>
</evidence>
<evidence type="ECO:0000256" key="2">
    <source>
        <dbReference type="ARBA" id="ARBA00004429"/>
    </source>
</evidence>
<accession>A0A480APL7</accession>
<evidence type="ECO:0000256" key="6">
    <source>
        <dbReference type="ARBA" id="ARBA00022519"/>
    </source>
</evidence>
<dbReference type="Gene3D" id="1.10.3720.10">
    <property type="entry name" value="MetI-like"/>
    <property type="match status" value="1"/>
</dbReference>
<keyword evidence="10 11" id="KW-0472">Membrane</keyword>
<organism evidence="14 15">
    <name type="scientific">Pseudaquabacterium pictum</name>
    <dbReference type="NCBI Taxonomy" id="2315236"/>
    <lineage>
        <taxon>Bacteria</taxon>
        <taxon>Pseudomonadati</taxon>
        <taxon>Pseudomonadota</taxon>
        <taxon>Betaproteobacteria</taxon>
        <taxon>Burkholderiales</taxon>
        <taxon>Sphaerotilaceae</taxon>
        <taxon>Pseudaquabacterium</taxon>
    </lineage>
</organism>
<dbReference type="RefSeq" id="WP_137732446.1">
    <property type="nucleotide sequence ID" value="NZ_BJCL01000003.1"/>
</dbReference>
<dbReference type="GO" id="GO:0042956">
    <property type="term" value="P:maltodextrin transmembrane transport"/>
    <property type="evidence" value="ECO:0007669"/>
    <property type="project" value="TreeGrafter"/>
</dbReference>
<reference evidence="15" key="1">
    <citation type="submission" date="2019-03" db="EMBL/GenBank/DDBJ databases">
        <title>Aquabacterium pictum sp.nov., the first bacteriochlorophyll a-containing freshwater bacterium in the genus Aquabacterium of the class Betaproteobacteria.</title>
        <authorList>
            <person name="Hirose S."/>
            <person name="Tank M."/>
            <person name="Hara E."/>
            <person name="Tamaki H."/>
            <person name="Takaichi S."/>
            <person name="Haruta S."/>
            <person name="Hanada S."/>
        </authorList>
    </citation>
    <scope>NUCLEOTIDE SEQUENCE [LARGE SCALE GENOMIC DNA]</scope>
    <source>
        <strain evidence="15">W35</strain>
    </source>
</reference>
<keyword evidence="9 11" id="KW-1133">Transmembrane helix</keyword>
<keyword evidence="8 11" id="KW-0812">Transmembrane</keyword>
<dbReference type="InterPro" id="IPR035906">
    <property type="entry name" value="MetI-like_sf"/>
</dbReference>
<dbReference type="InterPro" id="IPR029345">
    <property type="entry name" value="MalF_P2"/>
</dbReference>
<dbReference type="GO" id="GO:0015423">
    <property type="term" value="F:ABC-type maltose transporter activity"/>
    <property type="evidence" value="ECO:0007669"/>
    <property type="project" value="TreeGrafter"/>
</dbReference>
<evidence type="ECO:0000256" key="8">
    <source>
        <dbReference type="ARBA" id="ARBA00022692"/>
    </source>
</evidence>
<dbReference type="NCBIfam" id="NF008232">
    <property type="entry name" value="PRK10999.1"/>
    <property type="match status" value="1"/>
</dbReference>
<feature type="transmembrane region" description="Helical" evidence="11">
    <location>
        <begin position="351"/>
        <end position="372"/>
    </location>
</feature>
<keyword evidence="6 12" id="KW-0997">Cell inner membrane</keyword>
<evidence type="ECO:0000256" key="1">
    <source>
        <dbReference type="ARBA" id="ARBA00002264"/>
    </source>
</evidence>
<dbReference type="CDD" id="cd06261">
    <property type="entry name" value="TM_PBP2"/>
    <property type="match status" value="1"/>
</dbReference>
<feature type="transmembrane region" description="Helical" evidence="11">
    <location>
        <begin position="34"/>
        <end position="54"/>
    </location>
</feature>
<comment type="subunit">
    <text evidence="12">The complex is composed of two ATP-binding proteins (MalK), two transmembrane proteins (MalG and MalF) and a solute-binding protein (MalE).</text>
</comment>
<proteinExistence type="inferred from homology"/>
<feature type="transmembrane region" description="Helical" evidence="11">
    <location>
        <begin position="7"/>
        <end position="28"/>
    </location>
</feature>
<comment type="similarity">
    <text evidence="3 12">Belongs to the binding-protein-dependent transport system permease family. MalFG subfamily.</text>
</comment>
<name>A0A480APL7_9BURK</name>
<dbReference type="Pfam" id="PF14785">
    <property type="entry name" value="MalF_P2"/>
    <property type="match status" value="1"/>
</dbReference>
<keyword evidence="15" id="KW-1185">Reference proteome</keyword>
<dbReference type="Proteomes" id="UP000301751">
    <property type="component" value="Unassembled WGS sequence"/>
</dbReference>
<evidence type="ECO:0000256" key="7">
    <source>
        <dbReference type="ARBA" id="ARBA00022597"/>
    </source>
</evidence>
<dbReference type="InterPro" id="IPR000515">
    <property type="entry name" value="MetI-like"/>
</dbReference>
<feature type="transmembrane region" description="Helical" evidence="11">
    <location>
        <begin position="310"/>
        <end position="331"/>
    </location>
</feature>
<keyword evidence="5" id="KW-1003">Cell membrane</keyword>
<dbReference type="SUPFAM" id="SSF160964">
    <property type="entry name" value="MalF N-terminal region-like"/>
    <property type="match status" value="1"/>
</dbReference>
<dbReference type="AlphaFoldDB" id="A0A480APL7"/>
<feature type="domain" description="ABC transmembrane type-1" evidence="13">
    <location>
        <begin position="272"/>
        <end position="495"/>
    </location>
</feature>
<feature type="transmembrane region" description="Helical" evidence="11">
    <location>
        <begin position="66"/>
        <end position="86"/>
    </location>
</feature>
<feature type="transmembrane region" description="Helical" evidence="11">
    <location>
        <begin position="474"/>
        <end position="496"/>
    </location>
</feature>
<comment type="caution">
    <text evidence="14">The sequence shown here is derived from an EMBL/GenBank/DDBJ whole genome shotgun (WGS) entry which is preliminary data.</text>
</comment>
<dbReference type="Gene3D" id="1.20.58.370">
    <property type="entry name" value="MalF N-terminal region-like"/>
    <property type="match status" value="1"/>
</dbReference>
<evidence type="ECO:0000256" key="10">
    <source>
        <dbReference type="ARBA" id="ARBA00023136"/>
    </source>
</evidence>
<dbReference type="Pfam" id="PF00528">
    <property type="entry name" value="BPD_transp_1"/>
    <property type="match status" value="1"/>
</dbReference>
<evidence type="ECO:0000256" key="5">
    <source>
        <dbReference type="ARBA" id="ARBA00022475"/>
    </source>
</evidence>
<keyword evidence="7 12" id="KW-0762">Sugar transport</keyword>
<evidence type="ECO:0000256" key="9">
    <source>
        <dbReference type="ARBA" id="ARBA00022989"/>
    </source>
</evidence>
<comment type="function">
    <text evidence="1 12">Part of the ABC transporter complex MalEFGK involved in maltose/maltodextrin import. Probably responsible for the translocation of the substrate across the membrane.</text>
</comment>
<feature type="transmembrane region" description="Helical" evidence="11">
    <location>
        <begin position="271"/>
        <end position="298"/>
    </location>
</feature>
<dbReference type="PROSITE" id="PS50928">
    <property type="entry name" value="ABC_TM1"/>
    <property type="match status" value="1"/>
</dbReference>
<dbReference type="InterPro" id="IPR047103">
    <property type="entry name" value="MalF_P2_sf"/>
</dbReference>
<dbReference type="Gene3D" id="2.40.430.10">
    <property type="entry name" value="D-maltodextrin-binding protein, MBP"/>
    <property type="match status" value="1"/>
</dbReference>
<evidence type="ECO:0000256" key="3">
    <source>
        <dbReference type="ARBA" id="ARBA00009047"/>
    </source>
</evidence>
<protein>
    <recommendedName>
        <fullName evidence="12">Maltose/maltodextrin transport system permease protein</fullName>
    </recommendedName>
</protein>
<evidence type="ECO:0000313" key="15">
    <source>
        <dbReference type="Proteomes" id="UP000301751"/>
    </source>
</evidence>
<dbReference type="PANTHER" id="PTHR47314">
    <property type="entry name" value="MALTOSE/MALTODEXTRIN TRANSPORT SYSTEM PERMEASE PROTEIN MALF"/>
    <property type="match status" value="1"/>
</dbReference>
<comment type="subcellular location">
    <subcellularLocation>
        <location evidence="2 12">Cell inner membrane</location>
        <topology evidence="2 12">Multi-pass membrane protein</topology>
    </subcellularLocation>
    <subcellularLocation>
        <location evidence="11">Cell membrane</location>
        <topology evidence="11">Multi-pass membrane protein</topology>
    </subcellularLocation>
</comment>
<dbReference type="PANTHER" id="PTHR47314:SF1">
    <property type="entry name" value="MALTOSE_MALTODEXTRIN TRANSPORT SYSTEM PERMEASE PROTEIN MALF"/>
    <property type="match status" value="1"/>
</dbReference>
<evidence type="ECO:0000256" key="11">
    <source>
        <dbReference type="RuleBase" id="RU363032"/>
    </source>
</evidence>
<evidence type="ECO:0000313" key="14">
    <source>
        <dbReference type="EMBL" id="GCL62710.1"/>
    </source>
</evidence>
<dbReference type="Gene3D" id="3.10.650.10">
    <property type="entry name" value="MalF N-terminal region-like"/>
    <property type="match status" value="1"/>
</dbReference>
<dbReference type="OrthoDB" id="9785347at2"/>